<evidence type="ECO:0000313" key="1">
    <source>
        <dbReference type="EMBL" id="MDO5969859.1"/>
    </source>
</evidence>
<dbReference type="InterPro" id="IPR012545">
    <property type="entry name" value="DUF1697"/>
</dbReference>
<dbReference type="Gene3D" id="3.30.70.1280">
    <property type="entry name" value="SP0830-like domains"/>
    <property type="match status" value="1"/>
</dbReference>
<dbReference type="EMBL" id="JAUOEK010000094">
    <property type="protein sequence ID" value="MDO5969859.1"/>
    <property type="molecule type" value="Genomic_DNA"/>
</dbReference>
<name>A0ABT8W9P3_9FLAO</name>
<sequence length="178" mass="20471">MKTYIALLRGINVSGHRKVPMAVLRTLLSDAGLEHVQTYIQSGNVIFKSQEKDIQKLELKIHNAIKVHFGFEVPILVKTPEDLQRIFDNCPFPEENKINSYFTLLYTVPDKELIDVVAKITYPNETFAITHECVYFYCSIGYGKTKCSNNFFERKLKITATARNYKTMVKLLSLSQDI</sequence>
<dbReference type="PIRSF" id="PIRSF008502">
    <property type="entry name" value="UCP008502"/>
    <property type="match status" value="1"/>
</dbReference>
<dbReference type="PANTHER" id="PTHR36439:SF1">
    <property type="entry name" value="DUF1697 DOMAIN-CONTAINING PROTEIN"/>
    <property type="match status" value="1"/>
</dbReference>
<comment type="caution">
    <text evidence="1">The sequence shown here is derived from an EMBL/GenBank/DDBJ whole genome shotgun (WGS) entry which is preliminary data.</text>
</comment>
<accession>A0ABT8W9P3</accession>
<dbReference type="Pfam" id="PF08002">
    <property type="entry name" value="DUF1697"/>
    <property type="match status" value="1"/>
</dbReference>
<dbReference type="RefSeq" id="WP_303277554.1">
    <property type="nucleotide sequence ID" value="NZ_JAUOEK010000094.1"/>
</dbReference>
<gene>
    <name evidence="1" type="ORF">Q4Q35_08565</name>
</gene>
<dbReference type="SUPFAM" id="SSF160379">
    <property type="entry name" value="SP0830-like"/>
    <property type="match status" value="1"/>
</dbReference>
<organism evidence="1 2">
    <name type="scientific">Flavivirga aquimarina</name>
    <dbReference type="NCBI Taxonomy" id="2027862"/>
    <lineage>
        <taxon>Bacteria</taxon>
        <taxon>Pseudomonadati</taxon>
        <taxon>Bacteroidota</taxon>
        <taxon>Flavobacteriia</taxon>
        <taxon>Flavobacteriales</taxon>
        <taxon>Flavobacteriaceae</taxon>
        <taxon>Flavivirga</taxon>
    </lineage>
</organism>
<dbReference type="Proteomes" id="UP001176883">
    <property type="component" value="Unassembled WGS sequence"/>
</dbReference>
<proteinExistence type="predicted"/>
<evidence type="ECO:0000313" key="2">
    <source>
        <dbReference type="Proteomes" id="UP001176883"/>
    </source>
</evidence>
<keyword evidence="2" id="KW-1185">Reference proteome</keyword>
<protein>
    <submittedName>
        <fullName evidence="1">DUF1697 domain-containing protein</fullName>
    </submittedName>
</protein>
<reference evidence="1" key="1">
    <citation type="submission" date="2023-07" db="EMBL/GenBank/DDBJ databases">
        <title>Two novel species in the genus Flavivirga.</title>
        <authorList>
            <person name="Kwon K."/>
        </authorList>
    </citation>
    <scope>NUCLEOTIDE SEQUENCE</scope>
    <source>
        <strain evidence="1">KCTC 52353</strain>
    </source>
</reference>
<dbReference type="PANTHER" id="PTHR36439">
    <property type="entry name" value="BLL4334 PROTEIN"/>
    <property type="match status" value="1"/>
</dbReference>